<evidence type="ECO:0000256" key="4">
    <source>
        <dbReference type="ARBA" id="ARBA00022692"/>
    </source>
</evidence>
<dbReference type="InterPro" id="IPR050173">
    <property type="entry name" value="ABC_transporter_C-like"/>
</dbReference>
<name>A0A6I9XML4_9SAUR</name>
<proteinExistence type="predicted"/>
<dbReference type="PANTHER" id="PTHR24223">
    <property type="entry name" value="ATP-BINDING CASSETTE SUB-FAMILY C"/>
    <property type="match status" value="1"/>
</dbReference>
<dbReference type="Gene3D" id="3.40.50.300">
    <property type="entry name" value="P-loop containing nucleotide triphosphate hydrolases"/>
    <property type="match status" value="3"/>
</dbReference>
<dbReference type="InterPro" id="IPR036640">
    <property type="entry name" value="ABC1_TM_sf"/>
</dbReference>
<evidence type="ECO:0000256" key="11">
    <source>
        <dbReference type="ARBA" id="ARBA00023136"/>
    </source>
</evidence>
<evidence type="ECO:0000256" key="1">
    <source>
        <dbReference type="ARBA" id="ARBA00004141"/>
    </source>
</evidence>
<comment type="catalytic activity">
    <reaction evidence="13">
        <text>K(+)(in) = K(+)(out)</text>
        <dbReference type="Rhea" id="RHEA:29463"/>
        <dbReference type="ChEBI" id="CHEBI:29103"/>
    </reaction>
</comment>
<keyword evidence="8" id="KW-0630">Potassium</keyword>
<gene>
    <name evidence="19" type="primary">ABCC8</name>
</gene>
<evidence type="ECO:0000256" key="3">
    <source>
        <dbReference type="ARBA" id="ARBA00022538"/>
    </source>
</evidence>
<feature type="transmembrane region" description="Helical" evidence="15">
    <location>
        <begin position="121"/>
        <end position="142"/>
    </location>
</feature>
<keyword evidence="4 15" id="KW-0812">Transmembrane</keyword>
<dbReference type="InterPro" id="IPR014756">
    <property type="entry name" value="Ig_E-set"/>
</dbReference>
<keyword evidence="10" id="KW-0406">Ion transport</keyword>
<dbReference type="InterPro" id="IPR016449">
    <property type="entry name" value="K_chnl_inward-rec_Kir"/>
</dbReference>
<dbReference type="SMART" id="SM00382">
    <property type="entry name" value="AAA"/>
    <property type="match status" value="2"/>
</dbReference>
<dbReference type="PRINTS" id="PR01320">
    <property type="entry name" value="KIRCHANNEL"/>
</dbReference>
<comment type="subcellular location">
    <subcellularLocation>
        <location evidence="1">Membrane</location>
        <topology evidence="1">Multi-pass membrane protein</topology>
    </subcellularLocation>
</comment>
<dbReference type="Pfam" id="PF17655">
    <property type="entry name" value="IRK_C"/>
    <property type="match status" value="1"/>
</dbReference>
<feature type="transmembrane region" description="Helical" evidence="15">
    <location>
        <begin position="300"/>
        <end position="319"/>
    </location>
</feature>
<dbReference type="InterPro" id="IPR003593">
    <property type="entry name" value="AAA+_ATPase"/>
</dbReference>
<dbReference type="InterPro" id="IPR011527">
    <property type="entry name" value="ABC1_TM_dom"/>
</dbReference>
<evidence type="ECO:0000256" key="8">
    <source>
        <dbReference type="ARBA" id="ARBA00022958"/>
    </source>
</evidence>
<evidence type="ECO:0000256" key="7">
    <source>
        <dbReference type="ARBA" id="ARBA00022882"/>
    </source>
</evidence>
<feature type="transmembrane region" description="Helical" evidence="15">
    <location>
        <begin position="1240"/>
        <end position="1257"/>
    </location>
</feature>
<dbReference type="GO" id="GO:0005524">
    <property type="term" value="F:ATP binding"/>
    <property type="evidence" value="ECO:0007669"/>
    <property type="project" value="UniProtKB-KW"/>
</dbReference>
<accession>A0A6I9XML4</accession>
<dbReference type="SUPFAM" id="SSF52540">
    <property type="entry name" value="P-loop containing nucleoside triphosphate hydrolases"/>
    <property type="match status" value="2"/>
</dbReference>
<keyword evidence="6 19" id="KW-0067">ATP-binding</keyword>
<evidence type="ECO:0000313" key="18">
    <source>
        <dbReference type="Proteomes" id="UP000504617"/>
    </source>
</evidence>
<dbReference type="Pfam" id="PF01007">
    <property type="entry name" value="IRK"/>
    <property type="match status" value="1"/>
</dbReference>
<evidence type="ECO:0000259" key="17">
    <source>
        <dbReference type="PROSITE" id="PS50929"/>
    </source>
</evidence>
<dbReference type="CTD" id="6833"/>
<feature type="transmembrane region" description="Helical" evidence="15">
    <location>
        <begin position="528"/>
        <end position="549"/>
    </location>
</feature>
<dbReference type="InterPro" id="IPR017871">
    <property type="entry name" value="ABC_transporter-like_CS"/>
</dbReference>
<feature type="domain" description="ABC transmembrane type-1" evidence="17">
    <location>
        <begin position="293"/>
        <end position="592"/>
    </location>
</feature>
<evidence type="ECO:0000256" key="15">
    <source>
        <dbReference type="SAM" id="Phobius"/>
    </source>
</evidence>
<evidence type="ECO:0000256" key="14">
    <source>
        <dbReference type="SAM" id="MobiDB-lite"/>
    </source>
</evidence>
<sequence>MPLAFCGNDQNSTPYKVTDGVLNNGCFVDALNVVPHVFLLFITFPILFIAALWCIGDWEEISRSPYRHKPDAVSYAIVTPAKGTRAATTDRTHWRSLYYEASTSFVDQCNQKSDNCWKTHLNYLFILFSTALLFYWTLAFITKTIKFVKFCDNNIGPRQLRFCLTALLVVLYGMLLIVEINVIRMRRYIFFKKTKEIKPPEDLQDLGVRFLQPFVNLLSKGTYWWMNTFIKTAHKKSIDLKAIGKLPIAMRALTNYMRLNEAFQTHKNKDTPYPQGSRSIWCALCYGFGRPLALSSTFRILADLLGFAGPLCISGIVHVRKENSSSPVQAKMMGVFFISSQEFLANPYVLSVLLFFALLLQRTFLQASYYVAIETGINLRGAIQTKIYNKIMRLSTSNMSMGEMTSGQICNLVAIDTNQLMWFFFLCPNLWAMPVQIIVGIVLLYYLLGISALIGAAVIIVLAPVQYFVATKLSQAQRSTLEYSNERLKKTNEMLRGIKLLKLYAWEHIFHSSVEETRQKEMTSLKSFALYTSISSNNVFCFCFSNKTFVVHTHLFVNADFSPSVAFASLSLFHILVTPLFLLSSVVRSTVKALVSVQKLNEFLSSEEIAEEHDRCSEPRSPDNHSKYQSLTLKVVNRKRPAREDWNNYNSPVRRSVSSTEADDFCVKVTNGFFTWTPEGVPTLSSVDIRIPQGQLTMIVGQVGCGKSSLLLGILGEMQKISGNVIWNSNIPDSETGEDVSSDMETTIEMESRKRGPVAYASQKPWLLNATVEENITFESPFNKQRYKAVIDACCLQPDIDILPHGDQTQIGERGINLSGGQRQRISVARALYQQTNVVFLDDPFSALDIHLSDHLMQEGILNLLRADKRTIVLVTHKLQYLPHADWIIAMKDGIIQREGTLKDIQKTDSELFEHWKTLMNRQDQELEKETLMERKTVLDKNIKNTVHSQEVLLQDEEEEDEEMPESDDDDNLSSILHRRTEMSWQACGKYLSSAGLLFLPLLIFSQLLKHSVMVSIDYWLALWTSDAISSETGKNCSFCQESKFSHSSYSKIFSILCCVGIILCLVTSIAVEWTGLKVAKKLHCSLLNKIILAPMRFFETTPLGSILNRFSADCNTIDQHIPATLECLSRSTLLCLSALAVISYVTPMFVIALVPLAIMCYFIQKYFRVASRDLQQLDDSTQLPLLSHFSETVEGLTTIRAFRYESRFKQKLLEYTDSNNIASLFLTAANRWLEVRMEYIGACVVLIAAVTSITSFEENNLSSGLVGLGLTYALMVSNYLNWMVRNLADMELQLGAVKRLNGLIKTEAENYEGLLSPAQIPQNWPDQGEIQIQNLSVRYDSTLKPVLKHVNAHISPGQKVIWLLFAMIWWLIAFAHGDLDHSTRQLRRQDGLGDREAAATHFVPCVTDINSFTSAFLFSIEVQVTIGFGGRMVTEECPLAILILILQNIVGLLINAIMLGCIFMKTSQAHHRAETLIFSKHAVIALRGGKLCFMLRVGDLRKSMIICASIRMQVVKKSTSQEGEVMPLNQIEIQMENPVGGNSIFLVSPLIIYHVIDKNSPLYEVAPASLTHHEDLEVIVILEGVVETTGITTQARTSYLADEILWGQRFVPIVSEEDGQYSVDYSKFGNTVKVPTPNCTAKQLDEDLSIMDTISLSPKGTIRKSFINNFPFVVVKEFENFNQKMGVRNNTQGKDSKTKVTSGSSSEISCFMAVVQFRKLREPLEQSLMKCEEQQSRNKTEQNDYAIVTEGGENFSQGQRQLFCLARAFVRKTSILIMDEATASIDMATENILQKVAMTAFADRTVVTIAHRVHTILNADMIIVMKRGVILEYDKPEVLLEKEGSVFASFVQADK</sequence>
<keyword evidence="7" id="KW-0851">Voltage-gated channel</keyword>
<evidence type="ECO:0000256" key="2">
    <source>
        <dbReference type="ARBA" id="ARBA00022448"/>
    </source>
</evidence>
<dbReference type="PROSITE" id="PS00211">
    <property type="entry name" value="ABC_TRANSPORTER_1"/>
    <property type="match status" value="2"/>
</dbReference>
<dbReference type="FunFam" id="1.20.1560.10:FF:000005">
    <property type="entry name" value="ATP-binding cassette, sub-family C (CFTR/MRP), member 9"/>
    <property type="match status" value="1"/>
</dbReference>
<feature type="transmembrane region" description="Helical" evidence="15">
    <location>
        <begin position="37"/>
        <end position="55"/>
    </location>
</feature>
<dbReference type="RefSeq" id="XP_013917159.1">
    <property type="nucleotide sequence ID" value="XM_014061684.1"/>
</dbReference>
<dbReference type="InterPro" id="IPR040445">
    <property type="entry name" value="Kir_TM"/>
</dbReference>
<dbReference type="PANTHER" id="PTHR24223:SF187">
    <property type="entry name" value="ATP-BINDING CASSETTE SUB-FAMILY C MEMBER 8"/>
    <property type="match status" value="1"/>
</dbReference>
<feature type="region of interest" description="Disordered" evidence="14">
    <location>
        <begin position="953"/>
        <end position="973"/>
    </location>
</feature>
<dbReference type="FunFam" id="3.40.50.300:FF:000394">
    <property type="entry name" value="ATP-binding cassette, sub-family C (CFTR/MRP), member 9"/>
    <property type="match status" value="1"/>
</dbReference>
<dbReference type="InterPro" id="IPR003439">
    <property type="entry name" value="ABC_transporter-like_ATP-bd"/>
</dbReference>
<dbReference type="Gene3D" id="2.60.40.1400">
    <property type="entry name" value="G protein-activated inward rectifier potassium channel 1"/>
    <property type="match status" value="1"/>
</dbReference>
<evidence type="ECO:0000256" key="9">
    <source>
        <dbReference type="ARBA" id="ARBA00022989"/>
    </source>
</evidence>
<feature type="domain" description="ABC transporter" evidence="16">
    <location>
        <begin position="667"/>
        <end position="918"/>
    </location>
</feature>
<feature type="compositionally biased region" description="Acidic residues" evidence="14">
    <location>
        <begin position="954"/>
        <end position="972"/>
    </location>
</feature>
<feature type="transmembrane region" description="Helical" evidence="15">
    <location>
        <begin position="1263"/>
        <end position="1281"/>
    </location>
</feature>
<feature type="transmembrane region" description="Helical" evidence="15">
    <location>
        <begin position="452"/>
        <end position="470"/>
    </location>
</feature>
<feature type="domain" description="ABC transmembrane type-1" evidence="17">
    <location>
        <begin position="1002"/>
        <end position="1293"/>
    </location>
</feature>
<dbReference type="InterPro" id="IPR027417">
    <property type="entry name" value="P-loop_NTPase"/>
</dbReference>
<feature type="transmembrane region" description="Helical" evidence="15">
    <location>
        <begin position="1361"/>
        <end position="1378"/>
    </location>
</feature>
<feature type="transmembrane region" description="Helical" evidence="15">
    <location>
        <begin position="343"/>
        <end position="360"/>
    </location>
</feature>
<keyword evidence="18" id="KW-1185">Reference proteome</keyword>
<dbReference type="SUPFAM" id="SSF90123">
    <property type="entry name" value="ABC transporter transmembrane region"/>
    <property type="match status" value="2"/>
</dbReference>
<evidence type="ECO:0000313" key="19">
    <source>
        <dbReference type="RefSeq" id="XP_013917159.1"/>
    </source>
</evidence>
<dbReference type="Proteomes" id="UP000504617">
    <property type="component" value="Unplaced"/>
</dbReference>
<dbReference type="GO" id="GO:0140359">
    <property type="term" value="F:ABC-type transporter activity"/>
    <property type="evidence" value="ECO:0007669"/>
    <property type="project" value="InterPro"/>
</dbReference>
<dbReference type="GeneID" id="106545199"/>
<feature type="transmembrane region" description="Helical" evidence="15">
    <location>
        <begin position="561"/>
        <end position="583"/>
    </location>
</feature>
<dbReference type="InterPro" id="IPR041647">
    <property type="entry name" value="IRK_C"/>
</dbReference>
<organism evidence="18 19">
    <name type="scientific">Thamnophis sirtalis</name>
    <dbReference type="NCBI Taxonomy" id="35019"/>
    <lineage>
        <taxon>Eukaryota</taxon>
        <taxon>Metazoa</taxon>
        <taxon>Chordata</taxon>
        <taxon>Craniata</taxon>
        <taxon>Vertebrata</taxon>
        <taxon>Euteleostomi</taxon>
        <taxon>Lepidosauria</taxon>
        <taxon>Squamata</taxon>
        <taxon>Bifurcata</taxon>
        <taxon>Unidentata</taxon>
        <taxon>Episquamata</taxon>
        <taxon>Toxicofera</taxon>
        <taxon>Serpentes</taxon>
        <taxon>Colubroidea</taxon>
        <taxon>Colubridae</taxon>
        <taxon>Natricinae</taxon>
        <taxon>Thamnophis</taxon>
    </lineage>
</organism>
<dbReference type="FunFam" id="2.60.40.1400:FF:000001">
    <property type="entry name" value="G protein-activated inward rectifier potassium channel 2"/>
    <property type="match status" value="1"/>
</dbReference>
<reference evidence="19" key="1">
    <citation type="submission" date="2025-08" db="UniProtKB">
        <authorList>
            <consortium name="RefSeq"/>
        </authorList>
    </citation>
    <scope>IDENTIFICATION</scope>
</reference>
<dbReference type="CDD" id="cd18591">
    <property type="entry name" value="ABC_6TM_SUR1_D1_like"/>
    <property type="match status" value="1"/>
</dbReference>
<dbReference type="SUPFAM" id="SSF81324">
    <property type="entry name" value="Voltage-gated potassium channels"/>
    <property type="match status" value="1"/>
</dbReference>
<keyword evidence="11 15" id="KW-0472">Membrane</keyword>
<dbReference type="PROSITE" id="PS50893">
    <property type="entry name" value="ABC_TRANSPORTER_2"/>
    <property type="match status" value="2"/>
</dbReference>
<dbReference type="OrthoDB" id="6500128at2759"/>
<feature type="transmembrane region" description="Helical" evidence="15">
    <location>
        <begin position="162"/>
        <end position="183"/>
    </location>
</feature>
<evidence type="ECO:0000256" key="13">
    <source>
        <dbReference type="ARBA" id="ARBA00034430"/>
    </source>
</evidence>
<keyword evidence="3" id="KW-0633">Potassium transport</keyword>
<dbReference type="InterPro" id="IPR013518">
    <property type="entry name" value="K_chnl_inward-rec_Kir_cyto"/>
</dbReference>
<keyword evidence="5" id="KW-0547">Nucleotide-binding</keyword>
<dbReference type="GO" id="GO:0005242">
    <property type="term" value="F:inward rectifier potassium channel activity"/>
    <property type="evidence" value="ECO:0007669"/>
    <property type="project" value="InterPro"/>
</dbReference>
<dbReference type="FunFam" id="1.20.1560.10:FF:000006">
    <property type="entry name" value="ATP-binding cassette, sub-family C (CFTR/MRP), member 9"/>
    <property type="match status" value="1"/>
</dbReference>
<dbReference type="GO" id="GO:0016887">
    <property type="term" value="F:ATP hydrolysis activity"/>
    <property type="evidence" value="ECO:0007669"/>
    <property type="project" value="InterPro"/>
</dbReference>
<keyword evidence="9 15" id="KW-1133">Transmembrane helix</keyword>
<dbReference type="Pfam" id="PF00005">
    <property type="entry name" value="ABC_tran"/>
    <property type="match status" value="2"/>
</dbReference>
<keyword evidence="2" id="KW-0813">Transport</keyword>
<dbReference type="GO" id="GO:0034702">
    <property type="term" value="C:monoatomic ion channel complex"/>
    <property type="evidence" value="ECO:0007669"/>
    <property type="project" value="UniProtKB-KW"/>
</dbReference>
<keyword evidence="12" id="KW-0407">Ion channel</keyword>
<feature type="transmembrane region" description="Helical" evidence="15">
    <location>
        <begin position="1139"/>
        <end position="1164"/>
    </location>
</feature>
<dbReference type="CDD" id="cd18602">
    <property type="entry name" value="ABC_6TM_SUR1_D2_like"/>
    <property type="match status" value="1"/>
</dbReference>
<dbReference type="Pfam" id="PF00664">
    <property type="entry name" value="ABC_membrane"/>
    <property type="match status" value="2"/>
</dbReference>
<evidence type="ECO:0000259" key="16">
    <source>
        <dbReference type="PROSITE" id="PS50893"/>
    </source>
</evidence>
<feature type="transmembrane region" description="Helical" evidence="15">
    <location>
        <begin position="1440"/>
        <end position="1464"/>
    </location>
</feature>
<dbReference type="KEGG" id="tsr:106545199"/>
<feature type="domain" description="ABC transporter" evidence="16">
    <location>
        <begin position="1601"/>
        <end position="1853"/>
    </location>
</feature>
<evidence type="ECO:0000256" key="10">
    <source>
        <dbReference type="ARBA" id="ARBA00023065"/>
    </source>
</evidence>
<dbReference type="PROSITE" id="PS50929">
    <property type="entry name" value="ABC_TM1F"/>
    <property type="match status" value="2"/>
</dbReference>
<dbReference type="FunFam" id="1.10.287.70:FF:000340">
    <property type="entry name" value="ATP-sensitive inward rectifier potassium channel 8"/>
    <property type="match status" value="1"/>
</dbReference>
<protein>
    <submittedName>
        <fullName evidence="19">ATP-binding cassette sub-family C member 8</fullName>
    </submittedName>
</protein>
<evidence type="ECO:0000256" key="6">
    <source>
        <dbReference type="ARBA" id="ARBA00022840"/>
    </source>
</evidence>
<feature type="transmembrane region" description="Helical" evidence="15">
    <location>
        <begin position="1053"/>
        <end position="1072"/>
    </location>
</feature>
<dbReference type="SUPFAM" id="SSF81296">
    <property type="entry name" value="E set domains"/>
    <property type="match status" value="1"/>
</dbReference>
<evidence type="ECO:0000256" key="12">
    <source>
        <dbReference type="ARBA" id="ARBA00023303"/>
    </source>
</evidence>
<dbReference type="Gene3D" id="1.20.1560.10">
    <property type="entry name" value="ABC transporter type 1, transmembrane domain"/>
    <property type="match status" value="2"/>
</dbReference>
<feature type="transmembrane region" description="Helical" evidence="15">
    <location>
        <begin position="422"/>
        <end position="446"/>
    </location>
</feature>
<dbReference type="Gene3D" id="1.10.287.70">
    <property type="match status" value="1"/>
</dbReference>
<evidence type="ECO:0000256" key="5">
    <source>
        <dbReference type="ARBA" id="ARBA00022741"/>
    </source>
</evidence>